<evidence type="ECO:0000313" key="1">
    <source>
        <dbReference type="EMBL" id="TCP68345.1"/>
    </source>
</evidence>
<name>A0A4R2SAV1_9BACL</name>
<proteinExistence type="predicted"/>
<gene>
    <name evidence="1" type="ORF">EDD57_11732</name>
</gene>
<dbReference type="AlphaFoldDB" id="A0A4R2SAV1"/>
<keyword evidence="2" id="KW-1185">Reference proteome</keyword>
<evidence type="ECO:0000313" key="2">
    <source>
        <dbReference type="Proteomes" id="UP000294746"/>
    </source>
</evidence>
<reference evidence="1 2" key="1">
    <citation type="submission" date="2019-03" db="EMBL/GenBank/DDBJ databases">
        <title>Genomic Encyclopedia of Type Strains, Phase IV (KMG-IV): sequencing the most valuable type-strain genomes for metagenomic binning, comparative biology and taxonomic classification.</title>
        <authorList>
            <person name="Goeker M."/>
        </authorList>
    </citation>
    <scope>NUCLEOTIDE SEQUENCE [LARGE SCALE GENOMIC DNA]</scope>
    <source>
        <strain evidence="1 2">DSM 46831</strain>
    </source>
</reference>
<dbReference type="EMBL" id="SLXV01000017">
    <property type="protein sequence ID" value="TCP68345.1"/>
    <property type="molecule type" value="Genomic_DNA"/>
</dbReference>
<sequence>MGWLSKAKAIANAIKKHGPKAWDAIKKGAGSVYNSAKAAWDKGFWSFVWWLVEHTSTLGIIYDALQKAGLL</sequence>
<protein>
    <submittedName>
        <fullName evidence="1">Uncharacterized protein</fullName>
    </submittedName>
</protein>
<dbReference type="OrthoDB" id="2656537at2"/>
<dbReference type="Proteomes" id="UP000294746">
    <property type="component" value="Unassembled WGS sequence"/>
</dbReference>
<dbReference type="RefSeq" id="WP_131848781.1">
    <property type="nucleotide sequence ID" value="NZ_SLXV01000017.1"/>
</dbReference>
<accession>A0A4R2SAV1</accession>
<comment type="caution">
    <text evidence="1">The sequence shown here is derived from an EMBL/GenBank/DDBJ whole genome shotgun (WGS) entry which is preliminary data.</text>
</comment>
<organism evidence="1 2">
    <name type="scientific">Baia soyae</name>
    <dbReference type="NCBI Taxonomy" id="1544746"/>
    <lineage>
        <taxon>Bacteria</taxon>
        <taxon>Bacillati</taxon>
        <taxon>Bacillota</taxon>
        <taxon>Bacilli</taxon>
        <taxon>Bacillales</taxon>
        <taxon>Thermoactinomycetaceae</taxon>
        <taxon>Baia</taxon>
    </lineage>
</organism>